<reference evidence="3" key="1">
    <citation type="submission" date="2020-05" db="EMBL/GenBank/DDBJ databases">
        <authorList>
            <person name="Chiriac C."/>
            <person name="Salcher M."/>
            <person name="Ghai R."/>
            <person name="Kavagutti S V."/>
        </authorList>
    </citation>
    <scope>NUCLEOTIDE SEQUENCE</scope>
</reference>
<keyword evidence="2" id="KW-0472">Membrane</keyword>
<evidence type="ECO:0000313" key="3">
    <source>
        <dbReference type="EMBL" id="CAB4733582.1"/>
    </source>
</evidence>
<name>A0A6J6SFJ8_9ZZZZ</name>
<keyword evidence="2" id="KW-1133">Transmembrane helix</keyword>
<keyword evidence="2" id="KW-0812">Transmembrane</keyword>
<feature type="transmembrane region" description="Helical" evidence="2">
    <location>
        <begin position="248"/>
        <end position="270"/>
    </location>
</feature>
<organism evidence="3">
    <name type="scientific">freshwater metagenome</name>
    <dbReference type="NCBI Taxonomy" id="449393"/>
    <lineage>
        <taxon>unclassified sequences</taxon>
        <taxon>metagenomes</taxon>
        <taxon>ecological metagenomes</taxon>
    </lineage>
</organism>
<feature type="transmembrane region" description="Helical" evidence="2">
    <location>
        <begin position="310"/>
        <end position="329"/>
    </location>
</feature>
<feature type="transmembrane region" description="Helical" evidence="2">
    <location>
        <begin position="166"/>
        <end position="193"/>
    </location>
</feature>
<proteinExistence type="predicted"/>
<dbReference type="InterPro" id="IPR045931">
    <property type="entry name" value="DUF6350"/>
</dbReference>
<evidence type="ECO:0000256" key="1">
    <source>
        <dbReference type="SAM" id="MobiDB-lite"/>
    </source>
</evidence>
<feature type="transmembrane region" description="Helical" evidence="2">
    <location>
        <begin position="382"/>
        <end position="404"/>
    </location>
</feature>
<feature type="transmembrane region" description="Helical" evidence="2">
    <location>
        <begin position="341"/>
        <end position="362"/>
    </location>
</feature>
<feature type="transmembrane region" description="Helical" evidence="2">
    <location>
        <begin position="21"/>
        <end position="53"/>
    </location>
</feature>
<feature type="region of interest" description="Disordered" evidence="1">
    <location>
        <begin position="1"/>
        <end position="20"/>
    </location>
</feature>
<feature type="transmembrane region" description="Helical" evidence="2">
    <location>
        <begin position="213"/>
        <end position="236"/>
    </location>
</feature>
<protein>
    <submittedName>
        <fullName evidence="3">Unannotated protein</fullName>
    </submittedName>
</protein>
<evidence type="ECO:0000256" key="2">
    <source>
        <dbReference type="SAM" id="Phobius"/>
    </source>
</evidence>
<sequence length="410" mass="40856">MTSLLTRPTGPSRPRPSRGRLPLAPVAFTGGVLAALGPLLVCLALGVVGWFLADAGSHGSPSDGMRVGATAWLVAHGSGVAVEGVRLTVVPLGLTLLAAWSTWRAGLRVGDLVSGHGPDADGIEDGERDWTVPLAVALLAAGYAVVGVVTHSLAATRASAPDSAPVLGWSLVLCALVGGAAVATGSGRAAIWAAGVPPMLLDTLRTARLVLRLWLVVSLLLLLGAFLVDLGTALNVMSQLHSGAGDAVLVLLVALVLLPNTVAFSGAYLAGPGFTVGAGTLVSPSAVLLGPLPVFPVLAALPDAGDPPGWTAALVAVPPLVAAVAVALAQRAAPTPRWDEAALRGCVGGALAAVAFALLTALAGGAVGPGRMRDVSPLVGDVLVQSLTTFALGGLVGALAMTAWQRRAAR</sequence>
<accession>A0A6J6SFJ8</accession>
<feature type="compositionally biased region" description="Low complexity" evidence="1">
    <location>
        <begin position="1"/>
        <end position="12"/>
    </location>
</feature>
<dbReference type="Pfam" id="PF19877">
    <property type="entry name" value="DUF6350"/>
    <property type="match status" value="1"/>
</dbReference>
<gene>
    <name evidence="3" type="ORF">UFOPK2761_00688</name>
</gene>
<dbReference type="EMBL" id="CAEZYQ010000004">
    <property type="protein sequence ID" value="CAB4733582.1"/>
    <property type="molecule type" value="Genomic_DNA"/>
</dbReference>
<feature type="transmembrane region" description="Helical" evidence="2">
    <location>
        <begin position="134"/>
        <end position="154"/>
    </location>
</feature>
<dbReference type="AlphaFoldDB" id="A0A6J6SFJ8"/>